<proteinExistence type="predicted"/>
<organism evidence="1">
    <name type="scientific">Arundo donax</name>
    <name type="common">Giant reed</name>
    <name type="synonym">Donax arundinaceus</name>
    <dbReference type="NCBI Taxonomy" id="35708"/>
    <lineage>
        <taxon>Eukaryota</taxon>
        <taxon>Viridiplantae</taxon>
        <taxon>Streptophyta</taxon>
        <taxon>Embryophyta</taxon>
        <taxon>Tracheophyta</taxon>
        <taxon>Spermatophyta</taxon>
        <taxon>Magnoliopsida</taxon>
        <taxon>Liliopsida</taxon>
        <taxon>Poales</taxon>
        <taxon>Poaceae</taxon>
        <taxon>PACMAD clade</taxon>
        <taxon>Arundinoideae</taxon>
        <taxon>Arundineae</taxon>
        <taxon>Arundo</taxon>
    </lineage>
</organism>
<name>A0A0A8ZPK2_ARUDO</name>
<reference evidence="1" key="1">
    <citation type="submission" date="2014-09" db="EMBL/GenBank/DDBJ databases">
        <authorList>
            <person name="Magalhaes I.L.F."/>
            <person name="Oliveira U."/>
            <person name="Santos F.R."/>
            <person name="Vidigal T.H.D.A."/>
            <person name="Brescovit A.D."/>
            <person name="Santos A.J."/>
        </authorList>
    </citation>
    <scope>NUCLEOTIDE SEQUENCE</scope>
    <source>
        <tissue evidence="1">Shoot tissue taken approximately 20 cm above the soil surface</tissue>
    </source>
</reference>
<dbReference type="EMBL" id="GBRH01261118">
    <property type="protein sequence ID" value="JAD36777.1"/>
    <property type="molecule type" value="Transcribed_RNA"/>
</dbReference>
<reference evidence="1" key="2">
    <citation type="journal article" date="2015" name="Data Brief">
        <title>Shoot transcriptome of the giant reed, Arundo donax.</title>
        <authorList>
            <person name="Barrero R.A."/>
            <person name="Guerrero F.D."/>
            <person name="Moolhuijzen P."/>
            <person name="Goolsby J.A."/>
            <person name="Tidwell J."/>
            <person name="Bellgard S.E."/>
            <person name="Bellgard M.I."/>
        </authorList>
    </citation>
    <scope>NUCLEOTIDE SEQUENCE</scope>
    <source>
        <tissue evidence="1">Shoot tissue taken approximately 20 cm above the soil surface</tissue>
    </source>
</reference>
<sequence length="33" mass="3948">MCFSFHAKEGWYSLVSFLRGIYMSFCEISQQHN</sequence>
<dbReference type="AlphaFoldDB" id="A0A0A8ZPK2"/>
<protein>
    <submittedName>
        <fullName evidence="1">Uncharacterized protein</fullName>
    </submittedName>
</protein>
<accession>A0A0A8ZPK2</accession>
<evidence type="ECO:0000313" key="1">
    <source>
        <dbReference type="EMBL" id="JAD36777.1"/>
    </source>
</evidence>